<evidence type="ECO:0000313" key="1">
    <source>
        <dbReference type="EMBL" id="WDF81814.1"/>
    </source>
</evidence>
<evidence type="ECO:0000313" key="2">
    <source>
        <dbReference type="Proteomes" id="UP001220377"/>
    </source>
</evidence>
<gene>
    <name evidence="1" type="ORF">PQ472_07730</name>
</gene>
<accession>A0ABY7WPX7</accession>
<sequence>MHKNLATTWNRVMLMGVEIIGEDEVLQKLEDKFSKTKANKIARSVLNKQGDEMKEAFEAATATYMDTGATFDAVTKQPARITGNGAFSKVGFGNHDPQRWMLVHLNELGYSAHGVFNGNNTNATHSDGTRFYRPRGFGKLQAAYDSHKDQLLQTAQEEIKKELGL</sequence>
<dbReference type="Proteomes" id="UP001220377">
    <property type="component" value="Chromosome"/>
</dbReference>
<dbReference type="RefSeq" id="WP_274258822.1">
    <property type="nucleotide sequence ID" value="NZ_CP117884.1"/>
</dbReference>
<protein>
    <recommendedName>
        <fullName evidence="3">HK97 gp10 family phage protein</fullName>
    </recommendedName>
</protein>
<reference evidence="1 2" key="1">
    <citation type="submission" date="2023-02" db="EMBL/GenBank/DDBJ databases">
        <title>Genome sequence of Lacticaseibacillus sp. KACC 23028.</title>
        <authorList>
            <person name="Kim S."/>
            <person name="Heo J."/>
            <person name="Kwon S.-W."/>
        </authorList>
    </citation>
    <scope>NUCLEOTIDE SEQUENCE [LARGE SCALE GENOMIC DNA]</scope>
    <source>
        <strain evidence="1 2">KACC 23028</strain>
    </source>
</reference>
<dbReference type="EMBL" id="CP117884">
    <property type="protein sequence ID" value="WDF81814.1"/>
    <property type="molecule type" value="Genomic_DNA"/>
</dbReference>
<name>A0ABY7WPX7_9LACO</name>
<keyword evidence="2" id="KW-1185">Reference proteome</keyword>
<evidence type="ECO:0008006" key="3">
    <source>
        <dbReference type="Google" id="ProtNLM"/>
    </source>
</evidence>
<organism evidence="1 2">
    <name type="scientific">Lacticaseibacillus pabuli</name>
    <dbReference type="NCBI Taxonomy" id="3025672"/>
    <lineage>
        <taxon>Bacteria</taxon>
        <taxon>Bacillati</taxon>
        <taxon>Bacillota</taxon>
        <taxon>Bacilli</taxon>
        <taxon>Lactobacillales</taxon>
        <taxon>Lactobacillaceae</taxon>
        <taxon>Lacticaseibacillus</taxon>
    </lineage>
</organism>
<proteinExistence type="predicted"/>